<evidence type="ECO:0000256" key="5">
    <source>
        <dbReference type="ARBA" id="ARBA00023180"/>
    </source>
</evidence>
<comment type="subcellular location">
    <subcellularLocation>
        <location evidence="1">Membrane</location>
        <topology evidence="1">Multi-pass membrane protein</topology>
    </subcellularLocation>
</comment>
<dbReference type="GO" id="GO:0007224">
    <property type="term" value="P:smoothened signaling pathway"/>
    <property type="evidence" value="ECO:0007669"/>
    <property type="project" value="TreeGrafter"/>
</dbReference>
<dbReference type="InterPro" id="IPR000731">
    <property type="entry name" value="SSD"/>
</dbReference>
<evidence type="ECO:0000256" key="7">
    <source>
        <dbReference type="SAM" id="Phobius"/>
    </source>
</evidence>
<name>A0AAD9UJ17_RIDPI</name>
<evidence type="ECO:0000313" key="9">
    <source>
        <dbReference type="EMBL" id="KAK2191125.1"/>
    </source>
</evidence>
<evidence type="ECO:0000256" key="2">
    <source>
        <dbReference type="ARBA" id="ARBA00022692"/>
    </source>
</evidence>
<dbReference type="PANTHER" id="PTHR45951:SF3">
    <property type="entry name" value="PROTEIN DISPATCHED"/>
    <property type="match status" value="1"/>
</dbReference>
<feature type="transmembrane region" description="Helical" evidence="7">
    <location>
        <begin position="391"/>
        <end position="412"/>
    </location>
</feature>
<dbReference type="Pfam" id="PF03176">
    <property type="entry name" value="MMPL"/>
    <property type="match status" value="1"/>
</dbReference>
<evidence type="ECO:0000256" key="6">
    <source>
        <dbReference type="ARBA" id="ARBA00038046"/>
    </source>
</evidence>
<evidence type="ECO:0000256" key="3">
    <source>
        <dbReference type="ARBA" id="ARBA00022989"/>
    </source>
</evidence>
<protein>
    <recommendedName>
        <fullName evidence="8">SSD domain-containing protein</fullName>
    </recommendedName>
</protein>
<feature type="transmembrane region" description="Helical" evidence="7">
    <location>
        <begin position="103"/>
        <end position="124"/>
    </location>
</feature>
<dbReference type="SUPFAM" id="SSF82866">
    <property type="entry name" value="Multidrug efflux transporter AcrB transmembrane domain"/>
    <property type="match status" value="1"/>
</dbReference>
<dbReference type="GO" id="GO:0022857">
    <property type="term" value="F:transmembrane transporter activity"/>
    <property type="evidence" value="ECO:0007669"/>
    <property type="project" value="TreeGrafter"/>
</dbReference>
<comment type="similarity">
    <text evidence="6">Belongs to the dispatched family.</text>
</comment>
<keyword evidence="10" id="KW-1185">Reference proteome</keyword>
<reference evidence="9" key="1">
    <citation type="journal article" date="2023" name="Mol. Biol. Evol.">
        <title>Third-Generation Sequencing Reveals the Adaptive Role of the Epigenome in Three Deep-Sea Polychaetes.</title>
        <authorList>
            <person name="Perez M."/>
            <person name="Aroh O."/>
            <person name="Sun Y."/>
            <person name="Lan Y."/>
            <person name="Juniper S.K."/>
            <person name="Young C.R."/>
            <person name="Angers B."/>
            <person name="Qian P.Y."/>
        </authorList>
    </citation>
    <scope>NUCLEOTIDE SEQUENCE</scope>
    <source>
        <strain evidence="9">R07B-5</strain>
    </source>
</reference>
<dbReference type="GO" id="GO:0016020">
    <property type="term" value="C:membrane"/>
    <property type="evidence" value="ECO:0007669"/>
    <property type="project" value="UniProtKB-SubCell"/>
</dbReference>
<accession>A0AAD9UJ17</accession>
<dbReference type="InterPro" id="IPR004869">
    <property type="entry name" value="MMPL_dom"/>
</dbReference>
<sequence>MSIFVTSFTTAAAFLANVVSNIIAIQCFGIFAALAIAANLAMMVTIMPAIVVVSEAYSACAYCPCSASTFGAIFRIPKEVYSWMAARYKNVFHTAIPIVIRRAWRFCIAIGLAIGLAALVIVFYRPALKPPTTQEFQLFNKDNLLEKWDLDFKNRFPAEIAYANKQQRIVVTILFGFKATDPGNRLNPDDKTKSLSRDAIFNVDHNETVDWLRTFCNSIEKAPFKGSRSQVVSCIVSNYDMYLFVVNFACSMVYRMTPSTNKTLWYTKRDRFVTRCSGRTEMDLLSSCVEWLHQQRLMHRLIKPFISQRVRIFRTGSPVYNKKSNDSFIFGYRLDVLTNLSYSLSYEDMHTNYDIMSSFMKTQLKSAPDGLRSGFFSGNHFFEFYDLQHSLVTGTMTSVGLSVVLSFLVLLITVRNVLITIYAMLTIVLSIACTVASIVLMGWKLNIVESITIMLAVGMSIDFTIHYSVVYQLSRETTSADRTRKSIERVGSSVAAGAGTTFCAGAAVLNCSVDPYRKLGVFLVLVIVFSWVYATFFFLSLCHAIGPVNDVCQIPSPITLIRPRKQRSGVALS</sequence>
<evidence type="ECO:0000256" key="4">
    <source>
        <dbReference type="ARBA" id="ARBA00023136"/>
    </source>
</evidence>
<evidence type="ECO:0000256" key="1">
    <source>
        <dbReference type="ARBA" id="ARBA00004141"/>
    </source>
</evidence>
<keyword evidence="5" id="KW-0325">Glycoprotein</keyword>
<dbReference type="InterPro" id="IPR052081">
    <property type="entry name" value="Dispatched_Hh_regulator"/>
</dbReference>
<dbReference type="Proteomes" id="UP001209878">
    <property type="component" value="Unassembled WGS sequence"/>
</dbReference>
<dbReference type="Gene3D" id="1.20.1640.10">
    <property type="entry name" value="Multidrug efflux transporter AcrB transmembrane domain"/>
    <property type="match status" value="1"/>
</dbReference>
<evidence type="ECO:0000313" key="10">
    <source>
        <dbReference type="Proteomes" id="UP001209878"/>
    </source>
</evidence>
<keyword evidence="4 7" id="KW-0472">Membrane</keyword>
<feature type="transmembrane region" description="Helical" evidence="7">
    <location>
        <begin position="490"/>
        <end position="509"/>
    </location>
</feature>
<feature type="domain" description="SSD" evidence="8">
    <location>
        <begin position="1"/>
        <end position="53"/>
    </location>
</feature>
<dbReference type="EMBL" id="JAODUO010000059">
    <property type="protein sequence ID" value="KAK2191125.1"/>
    <property type="molecule type" value="Genomic_DNA"/>
</dbReference>
<proteinExistence type="inferred from homology"/>
<dbReference type="PANTHER" id="PTHR45951">
    <property type="entry name" value="PROTEIN DISPATCHED-RELATED"/>
    <property type="match status" value="1"/>
</dbReference>
<gene>
    <name evidence="9" type="ORF">NP493_59g01021</name>
</gene>
<feature type="transmembrane region" description="Helical" evidence="7">
    <location>
        <begin position="521"/>
        <end position="539"/>
    </location>
</feature>
<keyword evidence="3 7" id="KW-1133">Transmembrane helix</keyword>
<keyword evidence="2 7" id="KW-0812">Transmembrane</keyword>
<dbReference type="PROSITE" id="PS50156">
    <property type="entry name" value="SSD"/>
    <property type="match status" value="1"/>
</dbReference>
<feature type="transmembrane region" description="Helical" evidence="7">
    <location>
        <begin position="447"/>
        <end position="469"/>
    </location>
</feature>
<dbReference type="AlphaFoldDB" id="A0AAD9UJ17"/>
<feature type="transmembrane region" description="Helical" evidence="7">
    <location>
        <begin position="419"/>
        <end position="441"/>
    </location>
</feature>
<comment type="caution">
    <text evidence="9">The sequence shown here is derived from an EMBL/GenBank/DDBJ whole genome shotgun (WGS) entry which is preliminary data.</text>
</comment>
<evidence type="ECO:0000259" key="8">
    <source>
        <dbReference type="PROSITE" id="PS50156"/>
    </source>
</evidence>
<organism evidence="9 10">
    <name type="scientific">Ridgeia piscesae</name>
    <name type="common">Tubeworm</name>
    <dbReference type="NCBI Taxonomy" id="27915"/>
    <lineage>
        <taxon>Eukaryota</taxon>
        <taxon>Metazoa</taxon>
        <taxon>Spiralia</taxon>
        <taxon>Lophotrochozoa</taxon>
        <taxon>Annelida</taxon>
        <taxon>Polychaeta</taxon>
        <taxon>Sedentaria</taxon>
        <taxon>Canalipalpata</taxon>
        <taxon>Sabellida</taxon>
        <taxon>Siboglinidae</taxon>
        <taxon>Ridgeia</taxon>
    </lineage>
</organism>
<feature type="transmembrane region" description="Helical" evidence="7">
    <location>
        <begin position="30"/>
        <end position="53"/>
    </location>
</feature>